<dbReference type="EMBL" id="CVMT01000007">
    <property type="protein sequence ID" value="CRG89909.1"/>
    <property type="molecule type" value="Genomic_DNA"/>
</dbReference>
<evidence type="ECO:0000313" key="2">
    <source>
        <dbReference type="Proteomes" id="UP000054383"/>
    </source>
</evidence>
<keyword evidence="2" id="KW-1185">Reference proteome</keyword>
<protein>
    <submittedName>
        <fullName evidence="1">Uncharacterized protein</fullName>
    </submittedName>
</protein>
<reference evidence="1 2" key="1">
    <citation type="submission" date="2015-04" db="EMBL/GenBank/DDBJ databases">
        <authorList>
            <person name="Syromyatnikov M.Y."/>
            <person name="Popov V.N."/>
        </authorList>
    </citation>
    <scope>NUCLEOTIDE SEQUENCE [LARGE SCALE GENOMIC DNA]</scope>
    <source>
        <strain evidence="1">WF-38-12</strain>
    </source>
</reference>
<accession>A0A0U1M2W2</accession>
<sequence length="77" mass="7876">MITAVGRTNHLLPIGAVWLSSSIVVIKALSLPLGFGPGQGGKSSGANTQHPCPLFLSIRENSKAPALCQAVLKGLKG</sequence>
<evidence type="ECO:0000313" key="1">
    <source>
        <dbReference type="EMBL" id="CRG89909.1"/>
    </source>
</evidence>
<gene>
    <name evidence="1" type="ORF">PISL3812_06948</name>
</gene>
<organism evidence="1 2">
    <name type="scientific">Talaromyces islandicus</name>
    <name type="common">Penicillium islandicum</name>
    <dbReference type="NCBI Taxonomy" id="28573"/>
    <lineage>
        <taxon>Eukaryota</taxon>
        <taxon>Fungi</taxon>
        <taxon>Dikarya</taxon>
        <taxon>Ascomycota</taxon>
        <taxon>Pezizomycotina</taxon>
        <taxon>Eurotiomycetes</taxon>
        <taxon>Eurotiomycetidae</taxon>
        <taxon>Eurotiales</taxon>
        <taxon>Trichocomaceae</taxon>
        <taxon>Talaromyces</taxon>
        <taxon>Talaromyces sect. Islandici</taxon>
    </lineage>
</organism>
<proteinExistence type="predicted"/>
<dbReference type="Proteomes" id="UP000054383">
    <property type="component" value="Unassembled WGS sequence"/>
</dbReference>
<dbReference type="AlphaFoldDB" id="A0A0U1M2W2"/>
<name>A0A0U1M2W2_TALIS</name>